<sequence>MLPLLLTPQMVRSLGPPTLPFPGPERPPEHPCTVPIGRKKFTCKLAHMRVSYVSPAGDHWRFMKTTRISQDFPIFSAPGYPLSFLGQTCCPARPQLLHDCVAAQPPCCPHRSSSVFAHRQHSPGLPSPPSQLQPVIKAPVLLPGSSPLSSTCAHFPPCLCRPPG</sequence>
<protein>
    <submittedName>
        <fullName evidence="1">Uncharacterized protein</fullName>
    </submittedName>
</protein>
<name>A0ACB0F952_RANTA</name>
<gene>
    <name evidence="1" type="ORF">MRATA1EN3_LOCUS20604</name>
</gene>
<evidence type="ECO:0000313" key="1">
    <source>
        <dbReference type="EMBL" id="CAI9709391.1"/>
    </source>
</evidence>
<organism evidence="1 2">
    <name type="scientific">Rangifer tarandus platyrhynchus</name>
    <name type="common">Svalbard reindeer</name>
    <dbReference type="NCBI Taxonomy" id="3082113"/>
    <lineage>
        <taxon>Eukaryota</taxon>
        <taxon>Metazoa</taxon>
        <taxon>Chordata</taxon>
        <taxon>Craniata</taxon>
        <taxon>Vertebrata</taxon>
        <taxon>Euteleostomi</taxon>
        <taxon>Mammalia</taxon>
        <taxon>Eutheria</taxon>
        <taxon>Laurasiatheria</taxon>
        <taxon>Artiodactyla</taxon>
        <taxon>Ruminantia</taxon>
        <taxon>Pecora</taxon>
        <taxon>Cervidae</taxon>
        <taxon>Odocoileinae</taxon>
        <taxon>Rangifer</taxon>
    </lineage>
</organism>
<evidence type="ECO:0000313" key="2">
    <source>
        <dbReference type="Proteomes" id="UP001162501"/>
    </source>
</evidence>
<dbReference type="EMBL" id="OX596088">
    <property type="protein sequence ID" value="CAI9709391.1"/>
    <property type="molecule type" value="Genomic_DNA"/>
</dbReference>
<proteinExistence type="predicted"/>
<dbReference type="Proteomes" id="UP001162501">
    <property type="component" value="Chromosome 4"/>
</dbReference>
<reference evidence="1" key="1">
    <citation type="submission" date="2023-05" db="EMBL/GenBank/DDBJ databases">
        <authorList>
            <consortium name="ELIXIR-Norway"/>
        </authorList>
    </citation>
    <scope>NUCLEOTIDE SEQUENCE</scope>
</reference>
<accession>A0ACB0F952</accession>